<dbReference type="STRING" id="2340.JV46_02180"/>
<evidence type="ECO:0000313" key="2">
    <source>
        <dbReference type="EMBL" id="KHF25478.1"/>
    </source>
</evidence>
<protein>
    <submittedName>
        <fullName evidence="1">Uncharacterized protein</fullName>
    </submittedName>
</protein>
<accession>A0A0B0H968</accession>
<evidence type="ECO:0000313" key="3">
    <source>
        <dbReference type="Proteomes" id="UP000030856"/>
    </source>
</evidence>
<evidence type="ECO:0000313" key="1">
    <source>
        <dbReference type="EMBL" id="KHF23996.1"/>
    </source>
</evidence>
<keyword evidence="3" id="KW-1185">Reference proteome</keyword>
<dbReference type="Proteomes" id="UP000030856">
    <property type="component" value="Unassembled WGS sequence"/>
</dbReference>
<reference evidence="1 3" key="1">
    <citation type="journal article" date="2014" name="BMC Genomics">
        <title>The genome of the intracellular bacterium of the coastal bivalve, Solemya velum: a blueprint for thriving in and out of symbiosis.</title>
        <authorList>
            <person name="Dmytrenko O."/>
            <person name="Russell S.L."/>
            <person name="Loo W.T."/>
            <person name="Fontanez K.M."/>
            <person name="Liao L."/>
            <person name="Roeselers G."/>
            <person name="Sharma R."/>
            <person name="Stewart F.J."/>
            <person name="Newton I.L."/>
            <person name="Woyke T."/>
            <person name="Wu D."/>
            <person name="Lang J.M."/>
            <person name="Eisen J.A."/>
            <person name="Cavanaugh C.M."/>
        </authorList>
    </citation>
    <scope>NUCLEOTIDE SEQUENCE [LARGE SCALE GENOMIC DNA]</scope>
    <source>
        <strain evidence="1 3">WH</strain>
    </source>
</reference>
<gene>
    <name evidence="1" type="ORF">JV46_02180</name>
    <name evidence="2" type="ORF">JV46_29420</name>
</gene>
<proteinExistence type="predicted"/>
<sequence>MEKEMSQKTYVGLENDINGGMTPTGTLIRDAWVFGLLPESQTCKGWNAGQIQALYDKVSKAWEPYGHLVSLLPPELREKHQQIYDAAVEYARKNGWDPELDILDEENR</sequence>
<dbReference type="AlphaFoldDB" id="A0A0B0H968"/>
<organism evidence="1 3">
    <name type="scientific">Solemya velum gill symbiont</name>
    <dbReference type="NCBI Taxonomy" id="2340"/>
    <lineage>
        <taxon>Bacteria</taxon>
        <taxon>Pseudomonadati</taxon>
        <taxon>Pseudomonadota</taxon>
        <taxon>Gammaproteobacteria</taxon>
        <taxon>sulfur-oxidizing symbionts</taxon>
    </lineage>
</organism>
<comment type="caution">
    <text evidence="1">The sequence shown here is derived from an EMBL/GenBank/DDBJ whole genome shotgun (WGS) entry which is preliminary data.</text>
</comment>
<dbReference type="EMBL" id="JRAA01000002">
    <property type="protein sequence ID" value="KHF25478.1"/>
    <property type="molecule type" value="Genomic_DNA"/>
</dbReference>
<dbReference type="EMBL" id="JRAA01000004">
    <property type="protein sequence ID" value="KHF23996.1"/>
    <property type="molecule type" value="Genomic_DNA"/>
</dbReference>
<name>A0A0B0H968_SOVGS</name>
<dbReference type="eggNOG" id="ENOG5032WAV">
    <property type="taxonomic scope" value="Bacteria"/>
</dbReference>